<evidence type="ECO:0000313" key="5">
    <source>
        <dbReference type="EMBL" id="VFU01438.1"/>
    </source>
</evidence>
<proteinExistence type="predicted"/>
<dbReference type="InterPro" id="IPR001245">
    <property type="entry name" value="Ser-Thr/Tyr_kinase_cat_dom"/>
</dbReference>
<dbReference type="PROSITE" id="PS50011">
    <property type="entry name" value="PROTEIN_KINASE_DOM"/>
    <property type="match status" value="1"/>
</dbReference>
<organism evidence="5 6">
    <name type="scientific">Aphanomyces stellatus</name>
    <dbReference type="NCBI Taxonomy" id="120398"/>
    <lineage>
        <taxon>Eukaryota</taxon>
        <taxon>Sar</taxon>
        <taxon>Stramenopiles</taxon>
        <taxon>Oomycota</taxon>
        <taxon>Saprolegniomycetes</taxon>
        <taxon>Saprolegniales</taxon>
        <taxon>Verrucalvaceae</taxon>
        <taxon>Aphanomyces</taxon>
    </lineage>
</organism>
<dbReference type="Proteomes" id="UP000332933">
    <property type="component" value="Unassembled WGS sequence"/>
</dbReference>
<dbReference type="InterPro" id="IPR000719">
    <property type="entry name" value="Prot_kinase_dom"/>
</dbReference>
<keyword evidence="1" id="KW-0812">Transmembrane</keyword>
<dbReference type="Gene3D" id="1.10.510.10">
    <property type="entry name" value="Transferase(Phosphotransferase) domain 1"/>
    <property type="match status" value="2"/>
</dbReference>
<dbReference type="InterPro" id="IPR032675">
    <property type="entry name" value="LRR_dom_sf"/>
</dbReference>
<evidence type="ECO:0000256" key="2">
    <source>
        <dbReference type="SAM" id="SignalP"/>
    </source>
</evidence>
<gene>
    <name evidence="5" type="primary">Aste57867_24803</name>
    <name evidence="4" type="ORF">As57867_024725</name>
    <name evidence="5" type="ORF">ASTE57867_24803</name>
</gene>
<protein>
    <submittedName>
        <fullName evidence="5">Aste57867_24803 protein</fullName>
    </submittedName>
</protein>
<keyword evidence="6" id="KW-1185">Reference proteome</keyword>
<dbReference type="EMBL" id="CAADRA010007477">
    <property type="protein sequence ID" value="VFU01438.1"/>
    <property type="molecule type" value="Genomic_DNA"/>
</dbReference>
<feature type="transmembrane region" description="Helical" evidence="1">
    <location>
        <begin position="343"/>
        <end position="365"/>
    </location>
</feature>
<sequence>MRPVGGVRRATVTLALVLLGSPSGVSLLSAMDAPIAANATVLTTNCPTLDRNTTASHISPCENPTCVWFPNGSVATCGRCSTPPARRHSSITHYVVGGYMDPVTHTPAVPISKIDYIEYLPAATETIKIRNMQVARLNTNLTTSHNGQPVIATILDLGNNSIADISNVFFPRKVLQLNLSFNLLTSVRDVGFPDKLSILDLSFNPIQTLVGVALPNDLRMLSLRNTSQDILRDAIFPPNMEHLILESSTFQDVYSNFPASLKCLCLGASSLGAIYANETQFQLLANLTNGNKTAWAVRCNTTCSTRLPNATVLAHCKHQMKSRLLWSQLIVCILDGDESAPSIGVATAILLGVLCTLALVAAGYLGHRCFKRRREWYKQSGVGDVAPWAQIDALTQDIRTDEDMLSYFIPPDQVRRMDELKTCSNGIIFAATMTSTEDGVHRVSMKQMLPARATEIRAVEDFMDEIRLCISLSHPNIAQCIGFSWTTLANIAMIMEPMGYGDVSTILKADSKEQTLGWNVKYHFELEFDDIPRLSSLFKRESIGGLVDPGRAYSKFGILSDIVNALLYLHTFDPPVLHLDVKASNVWLSDECRAKLVNFGERSGRVVTLDSIGWVAPEVLVGGPASTTSDVFALGVFISELDTGSPPYLSLRGRKADNHVDMQAQILNSVISGQLRPALSRVCPESVLEITRRCVAFEPTDRPTIVEIRSWLDQYL</sequence>
<evidence type="ECO:0000313" key="6">
    <source>
        <dbReference type="Proteomes" id="UP000332933"/>
    </source>
</evidence>
<keyword evidence="2" id="KW-0732">Signal</keyword>
<dbReference type="GO" id="GO:0004674">
    <property type="term" value="F:protein serine/threonine kinase activity"/>
    <property type="evidence" value="ECO:0007669"/>
    <property type="project" value="TreeGrafter"/>
</dbReference>
<feature type="domain" description="Protein kinase" evidence="3">
    <location>
        <begin position="414"/>
        <end position="716"/>
    </location>
</feature>
<dbReference type="Pfam" id="PF07714">
    <property type="entry name" value="PK_Tyr_Ser-Thr"/>
    <property type="match status" value="1"/>
</dbReference>
<dbReference type="OrthoDB" id="5979581at2759"/>
<dbReference type="PANTHER" id="PTHR44329:SF214">
    <property type="entry name" value="PROTEIN KINASE DOMAIN-CONTAINING PROTEIN"/>
    <property type="match status" value="1"/>
</dbReference>
<dbReference type="InterPro" id="IPR051681">
    <property type="entry name" value="Ser/Thr_Kinases-Pseudokinases"/>
</dbReference>
<evidence type="ECO:0000313" key="4">
    <source>
        <dbReference type="EMBL" id="KAF0683115.1"/>
    </source>
</evidence>
<feature type="chain" id="PRO_5033827456" evidence="2">
    <location>
        <begin position="28"/>
        <end position="716"/>
    </location>
</feature>
<dbReference type="PANTHER" id="PTHR44329">
    <property type="entry name" value="SERINE/THREONINE-PROTEIN KINASE TNNI3K-RELATED"/>
    <property type="match status" value="1"/>
</dbReference>
<dbReference type="SUPFAM" id="SSF52058">
    <property type="entry name" value="L domain-like"/>
    <property type="match status" value="1"/>
</dbReference>
<dbReference type="EMBL" id="VJMH01007451">
    <property type="protein sequence ID" value="KAF0683115.1"/>
    <property type="molecule type" value="Genomic_DNA"/>
</dbReference>
<dbReference type="Gene3D" id="3.80.10.10">
    <property type="entry name" value="Ribonuclease Inhibitor"/>
    <property type="match status" value="1"/>
</dbReference>
<dbReference type="AlphaFoldDB" id="A0A485LTH0"/>
<evidence type="ECO:0000259" key="3">
    <source>
        <dbReference type="PROSITE" id="PS50011"/>
    </source>
</evidence>
<feature type="signal peptide" evidence="2">
    <location>
        <begin position="1"/>
        <end position="27"/>
    </location>
</feature>
<evidence type="ECO:0000256" key="1">
    <source>
        <dbReference type="SAM" id="Phobius"/>
    </source>
</evidence>
<keyword evidence="1" id="KW-1133">Transmembrane helix</keyword>
<reference evidence="5 6" key="1">
    <citation type="submission" date="2019-03" db="EMBL/GenBank/DDBJ databases">
        <authorList>
            <person name="Gaulin E."/>
            <person name="Dumas B."/>
        </authorList>
    </citation>
    <scope>NUCLEOTIDE SEQUENCE [LARGE SCALE GENOMIC DNA]</scope>
    <source>
        <strain evidence="5">CBS 568.67</strain>
    </source>
</reference>
<reference evidence="4" key="2">
    <citation type="submission" date="2019-06" db="EMBL/GenBank/DDBJ databases">
        <title>Genomics analysis of Aphanomyces spp. identifies a new class of oomycete effector associated with host adaptation.</title>
        <authorList>
            <person name="Gaulin E."/>
        </authorList>
    </citation>
    <scope>NUCLEOTIDE SEQUENCE</scope>
    <source>
        <strain evidence="4">CBS 578.67</strain>
    </source>
</reference>
<accession>A0A485LTH0</accession>
<keyword evidence="1" id="KW-0472">Membrane</keyword>
<dbReference type="GO" id="GO:0005524">
    <property type="term" value="F:ATP binding"/>
    <property type="evidence" value="ECO:0007669"/>
    <property type="project" value="InterPro"/>
</dbReference>
<name>A0A485LTH0_9STRA</name>
<dbReference type="InterPro" id="IPR011009">
    <property type="entry name" value="Kinase-like_dom_sf"/>
</dbReference>
<dbReference type="SMART" id="SM00220">
    <property type="entry name" value="S_TKc"/>
    <property type="match status" value="1"/>
</dbReference>
<dbReference type="SUPFAM" id="SSF56112">
    <property type="entry name" value="Protein kinase-like (PK-like)"/>
    <property type="match status" value="1"/>
</dbReference>